<keyword evidence="2" id="KW-0677">Repeat</keyword>
<evidence type="ECO:0000256" key="1">
    <source>
        <dbReference type="ARBA" id="ARBA00004123"/>
    </source>
</evidence>
<keyword evidence="9" id="KW-1185">Reference proteome</keyword>
<dbReference type="PANTHER" id="PTHR47999">
    <property type="entry name" value="TRANSCRIPTION FACTOR MYB8-RELATED-RELATED"/>
    <property type="match status" value="1"/>
</dbReference>
<dbReference type="Pfam" id="PF00249">
    <property type="entry name" value="Myb_DNA-binding"/>
    <property type="match status" value="2"/>
</dbReference>
<dbReference type="InterPro" id="IPR001005">
    <property type="entry name" value="SANT/Myb"/>
</dbReference>
<comment type="subcellular location">
    <subcellularLocation>
        <location evidence="1">Nucleus</location>
    </subcellularLocation>
</comment>
<evidence type="ECO:0000313" key="8">
    <source>
        <dbReference type="EMBL" id="GMN36868.1"/>
    </source>
</evidence>
<accession>A0AA88A099</accession>
<feature type="domain" description="Myb-like" evidence="6">
    <location>
        <begin position="10"/>
        <end position="62"/>
    </location>
</feature>
<evidence type="ECO:0000313" key="9">
    <source>
        <dbReference type="Proteomes" id="UP001187192"/>
    </source>
</evidence>
<feature type="domain" description="HTH myb-type" evidence="7">
    <location>
        <begin position="10"/>
        <end position="62"/>
    </location>
</feature>
<dbReference type="SUPFAM" id="SSF46689">
    <property type="entry name" value="Homeodomain-like"/>
    <property type="match status" value="1"/>
</dbReference>
<sequence length="304" mass="34596">MGRKPCCAKDASMKRGAWTPTEDKILTEFIEIHGEGKWRSLPERAGLKRCGKSCRLRWMNYLRPDIKRGSITEQEEDLITRLHKLLGNRWSLIAGRLPGRTDNEIKNYWHTKLVKKINTQSGSKLESLKNRNLPKKQNLYPPQPRRHGGVKTSAVQPKATRCAKPDVMIPSPAESEGDQKLHDQFDQSSSTSSPTTTTEIETSPINVEGNERFDDFMIDFEMDPHLLSDFLNTDWFDPSNSENYGIDYQSSSEGNACDKEHNSASSKSDETFLFLSEEKPALGSDFGYADFPIEIDHLDNWLQV</sequence>
<feature type="domain" description="Myb-like" evidence="6">
    <location>
        <begin position="63"/>
        <end position="113"/>
    </location>
</feature>
<proteinExistence type="predicted"/>
<dbReference type="GO" id="GO:0003677">
    <property type="term" value="F:DNA binding"/>
    <property type="evidence" value="ECO:0007669"/>
    <property type="project" value="UniProtKB-KW"/>
</dbReference>
<evidence type="ECO:0000259" key="7">
    <source>
        <dbReference type="PROSITE" id="PS51294"/>
    </source>
</evidence>
<dbReference type="CDD" id="cd00167">
    <property type="entry name" value="SANT"/>
    <property type="match status" value="2"/>
</dbReference>
<dbReference type="InterPro" id="IPR015495">
    <property type="entry name" value="Myb_TF_plants"/>
</dbReference>
<dbReference type="AlphaFoldDB" id="A0AA88A099"/>
<dbReference type="PROSITE" id="PS51294">
    <property type="entry name" value="HTH_MYB"/>
    <property type="match status" value="2"/>
</dbReference>
<dbReference type="GO" id="GO:0005634">
    <property type="term" value="C:nucleus"/>
    <property type="evidence" value="ECO:0007669"/>
    <property type="project" value="UniProtKB-SubCell"/>
</dbReference>
<reference evidence="8" key="1">
    <citation type="submission" date="2023-07" db="EMBL/GenBank/DDBJ databases">
        <title>draft genome sequence of fig (Ficus carica).</title>
        <authorList>
            <person name="Takahashi T."/>
            <person name="Nishimura K."/>
        </authorList>
    </citation>
    <scope>NUCLEOTIDE SEQUENCE</scope>
</reference>
<keyword evidence="3" id="KW-0238">DNA-binding</keyword>
<dbReference type="Gene3D" id="1.10.10.60">
    <property type="entry name" value="Homeodomain-like"/>
    <property type="match status" value="2"/>
</dbReference>
<dbReference type="EMBL" id="BTGU01000006">
    <property type="protein sequence ID" value="GMN36868.1"/>
    <property type="molecule type" value="Genomic_DNA"/>
</dbReference>
<evidence type="ECO:0000259" key="6">
    <source>
        <dbReference type="PROSITE" id="PS50090"/>
    </source>
</evidence>
<protein>
    <submittedName>
        <fullName evidence="8">Uncharacterized protein</fullName>
    </submittedName>
</protein>
<evidence type="ECO:0000256" key="5">
    <source>
        <dbReference type="SAM" id="MobiDB-lite"/>
    </source>
</evidence>
<feature type="domain" description="HTH myb-type" evidence="7">
    <location>
        <begin position="63"/>
        <end position="117"/>
    </location>
</feature>
<evidence type="ECO:0000256" key="3">
    <source>
        <dbReference type="ARBA" id="ARBA00023125"/>
    </source>
</evidence>
<comment type="caution">
    <text evidence="8">The sequence shown here is derived from an EMBL/GenBank/DDBJ whole genome shotgun (WGS) entry which is preliminary data.</text>
</comment>
<gene>
    <name evidence="8" type="ORF">TIFTF001_006367</name>
</gene>
<dbReference type="FunFam" id="1.10.10.60:FF:000001">
    <property type="entry name" value="MYB-related transcription factor"/>
    <property type="match status" value="1"/>
</dbReference>
<evidence type="ECO:0000256" key="2">
    <source>
        <dbReference type="ARBA" id="ARBA00022737"/>
    </source>
</evidence>
<keyword evidence="4" id="KW-0539">Nucleus</keyword>
<dbReference type="PANTHER" id="PTHR47999:SF86">
    <property type="entry name" value="MYB-RELATED PROTEIN MYB4-LIKE"/>
    <property type="match status" value="1"/>
</dbReference>
<evidence type="ECO:0000256" key="4">
    <source>
        <dbReference type="ARBA" id="ARBA00023242"/>
    </source>
</evidence>
<dbReference type="SMART" id="SM00717">
    <property type="entry name" value="SANT"/>
    <property type="match status" value="2"/>
</dbReference>
<feature type="region of interest" description="Disordered" evidence="5">
    <location>
        <begin position="120"/>
        <end position="208"/>
    </location>
</feature>
<organism evidence="8 9">
    <name type="scientific">Ficus carica</name>
    <name type="common">Common fig</name>
    <dbReference type="NCBI Taxonomy" id="3494"/>
    <lineage>
        <taxon>Eukaryota</taxon>
        <taxon>Viridiplantae</taxon>
        <taxon>Streptophyta</taxon>
        <taxon>Embryophyta</taxon>
        <taxon>Tracheophyta</taxon>
        <taxon>Spermatophyta</taxon>
        <taxon>Magnoliopsida</taxon>
        <taxon>eudicotyledons</taxon>
        <taxon>Gunneridae</taxon>
        <taxon>Pentapetalae</taxon>
        <taxon>rosids</taxon>
        <taxon>fabids</taxon>
        <taxon>Rosales</taxon>
        <taxon>Moraceae</taxon>
        <taxon>Ficeae</taxon>
        <taxon>Ficus</taxon>
    </lineage>
</organism>
<name>A0AA88A099_FICCA</name>
<dbReference type="InterPro" id="IPR017930">
    <property type="entry name" value="Myb_dom"/>
</dbReference>
<feature type="compositionally biased region" description="Low complexity" evidence="5">
    <location>
        <begin position="188"/>
        <end position="205"/>
    </location>
</feature>
<dbReference type="Proteomes" id="UP001187192">
    <property type="component" value="Unassembled WGS sequence"/>
</dbReference>
<dbReference type="InterPro" id="IPR009057">
    <property type="entry name" value="Homeodomain-like_sf"/>
</dbReference>
<dbReference type="PROSITE" id="PS50090">
    <property type="entry name" value="MYB_LIKE"/>
    <property type="match status" value="2"/>
</dbReference>